<dbReference type="PANTHER" id="PTHR43808:SF31">
    <property type="entry name" value="N-ACETYL-L-CITRULLINE DEACETYLASE"/>
    <property type="match status" value="1"/>
</dbReference>
<feature type="domain" description="Peptidase M20 dimerisation" evidence="4">
    <location>
        <begin position="171"/>
        <end position="280"/>
    </location>
</feature>
<organism evidence="5 6">
    <name type="scientific">Microvirga aerophila</name>
    <dbReference type="NCBI Taxonomy" id="670291"/>
    <lineage>
        <taxon>Bacteria</taxon>
        <taxon>Pseudomonadati</taxon>
        <taxon>Pseudomonadota</taxon>
        <taxon>Alphaproteobacteria</taxon>
        <taxon>Hyphomicrobiales</taxon>
        <taxon>Methylobacteriaceae</taxon>
        <taxon>Microvirga</taxon>
    </lineage>
</organism>
<dbReference type="NCBIfam" id="NF005710">
    <property type="entry name" value="PRK07522.1"/>
    <property type="match status" value="1"/>
</dbReference>
<dbReference type="EMBL" id="BJYU01000020">
    <property type="protein sequence ID" value="GEO14161.1"/>
    <property type="molecule type" value="Genomic_DNA"/>
</dbReference>
<dbReference type="Proteomes" id="UP000321085">
    <property type="component" value="Unassembled WGS sequence"/>
</dbReference>
<dbReference type="InterPro" id="IPR050072">
    <property type="entry name" value="Peptidase_M20A"/>
</dbReference>
<dbReference type="OrthoDB" id="9809784at2"/>
<dbReference type="SUPFAM" id="SSF55031">
    <property type="entry name" value="Bacterial exopeptidase dimerisation domain"/>
    <property type="match status" value="1"/>
</dbReference>
<evidence type="ECO:0000256" key="3">
    <source>
        <dbReference type="ARBA" id="ARBA00023285"/>
    </source>
</evidence>
<evidence type="ECO:0000313" key="6">
    <source>
        <dbReference type="Proteomes" id="UP000321085"/>
    </source>
</evidence>
<dbReference type="Gene3D" id="3.40.630.10">
    <property type="entry name" value="Zn peptidases"/>
    <property type="match status" value="1"/>
</dbReference>
<dbReference type="GO" id="GO:0046872">
    <property type="term" value="F:metal ion binding"/>
    <property type="evidence" value="ECO:0007669"/>
    <property type="project" value="UniProtKB-KW"/>
</dbReference>
<dbReference type="InterPro" id="IPR002933">
    <property type="entry name" value="Peptidase_M20"/>
</dbReference>
<keyword evidence="6" id="KW-1185">Reference proteome</keyword>
<evidence type="ECO:0000259" key="4">
    <source>
        <dbReference type="Pfam" id="PF07687"/>
    </source>
</evidence>
<keyword evidence="1" id="KW-0479">Metal-binding</keyword>
<dbReference type="Pfam" id="PF01546">
    <property type="entry name" value="Peptidase_M20"/>
    <property type="match status" value="1"/>
</dbReference>
<keyword evidence="3" id="KW-0170">Cobalt</keyword>
<reference evidence="5 6" key="1">
    <citation type="submission" date="2019-07" db="EMBL/GenBank/DDBJ databases">
        <title>Whole genome shotgun sequence of Microvirga aerophila NBRC 106136.</title>
        <authorList>
            <person name="Hosoyama A."/>
            <person name="Uohara A."/>
            <person name="Ohji S."/>
            <person name="Ichikawa N."/>
        </authorList>
    </citation>
    <scope>NUCLEOTIDE SEQUENCE [LARGE SCALE GENOMIC DNA]</scope>
    <source>
        <strain evidence="5 6">NBRC 106136</strain>
    </source>
</reference>
<dbReference type="InterPro" id="IPR011650">
    <property type="entry name" value="Peptidase_M20_dimer"/>
</dbReference>
<dbReference type="NCBIfam" id="TIGR01892">
    <property type="entry name" value="AcOrn-deacetyl"/>
    <property type="match status" value="1"/>
</dbReference>
<dbReference type="AlphaFoldDB" id="A0A512BQF8"/>
<dbReference type="InterPro" id="IPR010169">
    <property type="entry name" value="AcOrn-deacetyl"/>
</dbReference>
<dbReference type="SUPFAM" id="SSF53187">
    <property type="entry name" value="Zn-dependent exopeptidases"/>
    <property type="match status" value="1"/>
</dbReference>
<comment type="caution">
    <text evidence="5">The sequence shown here is derived from an EMBL/GenBank/DDBJ whole genome shotgun (WGS) entry which is preliminary data.</text>
</comment>
<dbReference type="InterPro" id="IPR036264">
    <property type="entry name" value="Bact_exopeptidase_dim_dom"/>
</dbReference>
<sequence length="384" mass="41841">MSLSPREMLARLIAFPSVSTSSNLDLIHFCRDGLKSHGVESHLVMNPEGDKANLYATIGPRVEGGIVLSGHTDVVPVEGQAWSSDPWTLTERNGRLYGRGTTDMKGFDALVLALVPEMVQAPLQRPVHIALSYDEEIACRGAPSMVRAMAETIPNPSAVIVGEPTRHAVVTGHKASVQLRTEVTGYAVHSSRIDQGVSAVMNAARLITWHEDAMEENKRRVDSSNPFEPPYTTLHCGMMVGGSAANIVSSSAWFFSDIRTIPTESPEEYLERYRAYIRDVIEPRIKAVIPEAGIAVELVAEVPGLRPETDGAAERLMRRLTGDNGSHVVSYGTEAGIFQRVGWSTVVCGPGDIAQAHQPDEYIETSEFEAGERVLRRLIGELCA</sequence>
<dbReference type="PANTHER" id="PTHR43808">
    <property type="entry name" value="ACETYLORNITHINE DEACETYLASE"/>
    <property type="match status" value="1"/>
</dbReference>
<accession>A0A512BQF8</accession>
<name>A0A512BQF8_9HYPH</name>
<evidence type="ECO:0000256" key="2">
    <source>
        <dbReference type="ARBA" id="ARBA00022801"/>
    </source>
</evidence>
<dbReference type="RefSeq" id="WP_114186631.1">
    <property type="nucleotide sequence ID" value="NZ_BJYU01000020.1"/>
</dbReference>
<protein>
    <submittedName>
        <fullName evidence="5">Acetylornithine deacetylase</fullName>
    </submittedName>
</protein>
<dbReference type="GO" id="GO:0008777">
    <property type="term" value="F:acetylornithine deacetylase activity"/>
    <property type="evidence" value="ECO:0007669"/>
    <property type="project" value="TreeGrafter"/>
</dbReference>
<evidence type="ECO:0000313" key="5">
    <source>
        <dbReference type="EMBL" id="GEO14161.1"/>
    </source>
</evidence>
<keyword evidence="2" id="KW-0378">Hydrolase</keyword>
<dbReference type="CDD" id="cd03894">
    <property type="entry name" value="M20_ArgE"/>
    <property type="match status" value="1"/>
</dbReference>
<dbReference type="GO" id="GO:0006526">
    <property type="term" value="P:L-arginine biosynthetic process"/>
    <property type="evidence" value="ECO:0007669"/>
    <property type="project" value="InterPro"/>
</dbReference>
<gene>
    <name evidence="5" type="primary">argE</name>
    <name evidence="5" type="ORF">MAE02_18570</name>
</gene>
<proteinExistence type="predicted"/>
<dbReference type="Pfam" id="PF07687">
    <property type="entry name" value="M20_dimer"/>
    <property type="match status" value="1"/>
</dbReference>
<evidence type="ECO:0000256" key="1">
    <source>
        <dbReference type="ARBA" id="ARBA00022723"/>
    </source>
</evidence>
<dbReference type="Gene3D" id="3.30.70.360">
    <property type="match status" value="1"/>
</dbReference>